<dbReference type="Pfam" id="PF13847">
    <property type="entry name" value="Methyltransf_31"/>
    <property type="match status" value="1"/>
</dbReference>
<dbReference type="InterPro" id="IPR025714">
    <property type="entry name" value="Methyltranfer_dom"/>
</dbReference>
<sequence>MAESSGNSKTLSSMEQENDINYDCAADFVNECVLEFRWTDLSNDLIMDVGCGHDFNCCNFILKVFPDIKYLVAIDNDPSVFENADYIDERIYCCVGNIEERETLLPFVGQMDKIISTGTIDVISNKQLVFENVYHLLKPGGEAAFLFTLNHCYYNFLTVLLEIPKFRKMFKGQYDPNMYPKERRGQYYKQMLEEVGFHNVVSKVVEKKEPPPSDEDWKDILYEEFKNMFKISPHSVADIKEDLFQIYVTKIEKCKLKYMNRVLLLYLLGSKPISTFHSEVKQTTVL</sequence>
<dbReference type="EMBL" id="BMAW01016735">
    <property type="protein sequence ID" value="GFT50556.1"/>
    <property type="molecule type" value="Genomic_DNA"/>
</dbReference>
<dbReference type="InterPro" id="IPR029063">
    <property type="entry name" value="SAM-dependent_MTases_sf"/>
</dbReference>
<evidence type="ECO:0000313" key="3">
    <source>
        <dbReference type="Proteomes" id="UP000887013"/>
    </source>
</evidence>
<comment type="caution">
    <text evidence="2">The sequence shown here is derived from an EMBL/GenBank/DDBJ whole genome shotgun (WGS) entry which is preliminary data.</text>
</comment>
<name>A0A8X6TU77_NEPPI</name>
<organism evidence="2 3">
    <name type="scientific">Nephila pilipes</name>
    <name type="common">Giant wood spider</name>
    <name type="synonym">Nephila maculata</name>
    <dbReference type="NCBI Taxonomy" id="299642"/>
    <lineage>
        <taxon>Eukaryota</taxon>
        <taxon>Metazoa</taxon>
        <taxon>Ecdysozoa</taxon>
        <taxon>Arthropoda</taxon>
        <taxon>Chelicerata</taxon>
        <taxon>Arachnida</taxon>
        <taxon>Araneae</taxon>
        <taxon>Araneomorphae</taxon>
        <taxon>Entelegynae</taxon>
        <taxon>Araneoidea</taxon>
        <taxon>Nephilidae</taxon>
        <taxon>Nephila</taxon>
    </lineage>
</organism>
<evidence type="ECO:0000259" key="1">
    <source>
        <dbReference type="Pfam" id="PF13847"/>
    </source>
</evidence>
<dbReference type="OrthoDB" id="6686929at2759"/>
<keyword evidence="3" id="KW-1185">Reference proteome</keyword>
<dbReference type="Proteomes" id="UP000887013">
    <property type="component" value="Unassembled WGS sequence"/>
</dbReference>
<reference evidence="2" key="1">
    <citation type="submission" date="2020-08" db="EMBL/GenBank/DDBJ databases">
        <title>Multicomponent nature underlies the extraordinary mechanical properties of spider dragline silk.</title>
        <authorList>
            <person name="Kono N."/>
            <person name="Nakamura H."/>
            <person name="Mori M."/>
            <person name="Yoshida Y."/>
            <person name="Ohtoshi R."/>
            <person name="Malay A.D."/>
            <person name="Moran D.A.P."/>
            <person name="Tomita M."/>
            <person name="Numata K."/>
            <person name="Arakawa K."/>
        </authorList>
    </citation>
    <scope>NUCLEOTIDE SEQUENCE</scope>
</reference>
<evidence type="ECO:0000313" key="2">
    <source>
        <dbReference type="EMBL" id="GFT50556.1"/>
    </source>
</evidence>
<proteinExistence type="predicted"/>
<dbReference type="AlphaFoldDB" id="A0A8X6TU77"/>
<dbReference type="SUPFAM" id="SSF53335">
    <property type="entry name" value="S-adenosyl-L-methionine-dependent methyltransferases"/>
    <property type="match status" value="1"/>
</dbReference>
<dbReference type="Gene3D" id="3.40.50.150">
    <property type="entry name" value="Vaccinia Virus protein VP39"/>
    <property type="match status" value="1"/>
</dbReference>
<gene>
    <name evidence="2" type="ORF">NPIL_320631</name>
</gene>
<accession>A0A8X6TU77</accession>
<protein>
    <recommendedName>
        <fullName evidence="1">Methyltransferase domain-containing protein</fullName>
    </recommendedName>
</protein>
<feature type="domain" description="Methyltransferase" evidence="1">
    <location>
        <begin position="43"/>
        <end position="143"/>
    </location>
</feature>